<evidence type="ECO:0000313" key="3">
    <source>
        <dbReference type="EMBL" id="KYN08909.1"/>
    </source>
</evidence>
<protein>
    <submittedName>
        <fullName evidence="3">Uncharacterized protein</fullName>
    </submittedName>
</protein>
<feature type="region of interest" description="Disordered" evidence="1">
    <location>
        <begin position="89"/>
        <end position="111"/>
    </location>
</feature>
<keyword evidence="2" id="KW-0812">Transmembrane</keyword>
<feature type="transmembrane region" description="Helical" evidence="2">
    <location>
        <begin position="12"/>
        <end position="33"/>
    </location>
</feature>
<proteinExistence type="predicted"/>
<feature type="compositionally biased region" description="Basic and acidic residues" evidence="1">
    <location>
        <begin position="97"/>
        <end position="107"/>
    </location>
</feature>
<reference evidence="3 4" key="1">
    <citation type="submission" date="2015-09" db="EMBL/GenBank/DDBJ databases">
        <title>Trachymyrmex cornetzi WGS genome.</title>
        <authorList>
            <person name="Nygaard S."/>
            <person name="Hu H."/>
            <person name="Boomsma J."/>
            <person name="Zhang G."/>
        </authorList>
    </citation>
    <scope>NUCLEOTIDE SEQUENCE [LARGE SCALE GENOMIC DNA]</scope>
    <source>
        <strain evidence="3">Tcor2-1</strain>
        <tissue evidence="3">Whole body</tissue>
    </source>
</reference>
<keyword evidence="4" id="KW-1185">Reference proteome</keyword>
<keyword evidence="2" id="KW-1133">Transmembrane helix</keyword>
<keyword evidence="2" id="KW-0472">Membrane</keyword>
<feature type="transmembrane region" description="Helical" evidence="2">
    <location>
        <begin position="54"/>
        <end position="74"/>
    </location>
</feature>
<gene>
    <name evidence="3" type="ORF">ALC57_18875</name>
</gene>
<dbReference type="EMBL" id="KQ981153">
    <property type="protein sequence ID" value="KYN08909.1"/>
    <property type="molecule type" value="Genomic_DNA"/>
</dbReference>
<evidence type="ECO:0000313" key="4">
    <source>
        <dbReference type="Proteomes" id="UP000078492"/>
    </source>
</evidence>
<sequence length="136" mass="14558">MYSRRTVEEVEAIATAGAVAQAAVTVVGIEPSTRGAATRSERRGKRAGGNDSELSCRFVAVLVFFSAALAYLVVAKFNNRDIASRVLAIPSVSPNHEPSKRHNRPENESSLENDILIAPENLVLENRSVAKLAANG</sequence>
<dbReference type="Proteomes" id="UP000078492">
    <property type="component" value="Unassembled WGS sequence"/>
</dbReference>
<evidence type="ECO:0000256" key="2">
    <source>
        <dbReference type="SAM" id="Phobius"/>
    </source>
</evidence>
<name>A0A195D916_9HYME</name>
<organism evidence="3 4">
    <name type="scientific">Trachymyrmex cornetzi</name>
    <dbReference type="NCBI Taxonomy" id="471704"/>
    <lineage>
        <taxon>Eukaryota</taxon>
        <taxon>Metazoa</taxon>
        <taxon>Ecdysozoa</taxon>
        <taxon>Arthropoda</taxon>
        <taxon>Hexapoda</taxon>
        <taxon>Insecta</taxon>
        <taxon>Pterygota</taxon>
        <taxon>Neoptera</taxon>
        <taxon>Endopterygota</taxon>
        <taxon>Hymenoptera</taxon>
        <taxon>Apocrita</taxon>
        <taxon>Aculeata</taxon>
        <taxon>Formicoidea</taxon>
        <taxon>Formicidae</taxon>
        <taxon>Myrmicinae</taxon>
        <taxon>Trachymyrmex</taxon>
    </lineage>
</organism>
<dbReference type="AlphaFoldDB" id="A0A195D916"/>
<accession>A0A195D916</accession>
<evidence type="ECO:0000256" key="1">
    <source>
        <dbReference type="SAM" id="MobiDB-lite"/>
    </source>
</evidence>